<name>A0ABQ0K250_9BACT</name>
<reference evidence="3" key="1">
    <citation type="journal article" date="2015" name="Genome Announc.">
        <title>Draft Genome Sequence of an Anaerobic Ammonium-Oxidizing Bacterium, "Candidatus Brocadia sinica".</title>
        <authorList>
            <person name="Oshiki M."/>
            <person name="Shinyako-Hata K."/>
            <person name="Satoh H."/>
            <person name="Okabe S."/>
        </authorList>
    </citation>
    <scope>NUCLEOTIDE SEQUENCE [LARGE SCALE GENOMIC DNA]</scope>
    <source>
        <strain evidence="3">JPN1</strain>
    </source>
</reference>
<accession>A0ABQ0K250</accession>
<keyword evidence="3" id="KW-1185">Reference proteome</keyword>
<organism evidence="2 3">
    <name type="scientific">Candidatus Brocadia sinica JPN1</name>
    <dbReference type="NCBI Taxonomy" id="1197129"/>
    <lineage>
        <taxon>Bacteria</taxon>
        <taxon>Pseudomonadati</taxon>
        <taxon>Planctomycetota</taxon>
        <taxon>Candidatus Brocadiia</taxon>
        <taxon>Candidatus Brocadiales</taxon>
        <taxon>Candidatus Brocadiaceae</taxon>
        <taxon>Candidatus Brocadia</taxon>
    </lineage>
</organism>
<dbReference type="EMBL" id="BAFN01000001">
    <property type="protein sequence ID" value="GAN35139.1"/>
    <property type="molecule type" value="Genomic_DNA"/>
</dbReference>
<keyword evidence="1" id="KW-1133">Transmembrane helix</keyword>
<keyword evidence="1" id="KW-0472">Membrane</keyword>
<feature type="transmembrane region" description="Helical" evidence="1">
    <location>
        <begin position="12"/>
        <end position="40"/>
    </location>
</feature>
<keyword evidence="1" id="KW-0812">Transmembrane</keyword>
<evidence type="ECO:0000313" key="2">
    <source>
        <dbReference type="EMBL" id="GAN35139.1"/>
    </source>
</evidence>
<evidence type="ECO:0000256" key="1">
    <source>
        <dbReference type="SAM" id="Phobius"/>
    </source>
</evidence>
<gene>
    <name evidence="2" type="ORF">BROSI_A3685</name>
</gene>
<proteinExistence type="predicted"/>
<protein>
    <submittedName>
        <fullName evidence="2">Uncharacterized protein</fullName>
    </submittedName>
</protein>
<evidence type="ECO:0000313" key="3">
    <source>
        <dbReference type="Proteomes" id="UP000032309"/>
    </source>
</evidence>
<comment type="caution">
    <text evidence="2">The sequence shown here is derived from an EMBL/GenBank/DDBJ whole genome shotgun (WGS) entry which is preliminary data.</text>
</comment>
<dbReference type="Proteomes" id="UP000032309">
    <property type="component" value="Unassembled WGS sequence"/>
</dbReference>
<sequence length="83" mass="8756">MSPGKSSENPILRTLIAGLAGGAVLNLAMLLTFCLIGFGWSGGGILLDPSVQRQKLIAVWTQIEPLPLVVSRPGPIIIGLMLY</sequence>